<proteinExistence type="predicted"/>
<evidence type="ECO:0000313" key="3">
    <source>
        <dbReference type="Proteomes" id="UP000204584"/>
    </source>
</evidence>
<dbReference type="EMBL" id="KC977571">
    <property type="protein sequence ID" value="ATE82159.1"/>
    <property type="molecule type" value="Genomic_DNA"/>
</dbReference>
<dbReference type="RefSeq" id="YP_009429998.1">
    <property type="nucleotide sequence ID" value="NC_022098.1"/>
</dbReference>
<accession>A0A291ATP6</accession>
<gene>
    <name evidence="2" type="ORF">psal_cds_330</name>
</gene>
<protein>
    <recommendedName>
        <fullName evidence="4">F-box domain containing protein</fullName>
    </recommendedName>
</protein>
<organism evidence="2 3">
    <name type="scientific">Pandoravirus salinus</name>
    <dbReference type="NCBI Taxonomy" id="1349410"/>
    <lineage>
        <taxon>Viruses</taxon>
        <taxon>Pandoravirus</taxon>
    </lineage>
</organism>
<name>A0A291ATP6_9VIRU</name>
<evidence type="ECO:0000256" key="1">
    <source>
        <dbReference type="SAM" id="MobiDB-lite"/>
    </source>
</evidence>
<dbReference type="GeneID" id="34568176"/>
<dbReference type="Proteomes" id="UP000204584">
    <property type="component" value="Segment"/>
</dbReference>
<evidence type="ECO:0000313" key="2">
    <source>
        <dbReference type="EMBL" id="ATE82159.1"/>
    </source>
</evidence>
<evidence type="ECO:0008006" key="4">
    <source>
        <dbReference type="Google" id="ProtNLM"/>
    </source>
</evidence>
<dbReference type="KEGG" id="vg:34568176"/>
<keyword evidence="3" id="KW-1185">Reference proteome</keyword>
<feature type="compositionally biased region" description="Acidic residues" evidence="1">
    <location>
        <begin position="85"/>
        <end position="96"/>
    </location>
</feature>
<sequence>MSRTTVLVGLPVEIWGLVVGHCADTDIASLSAACSALRIYARERLIKRQTMTRDAVDAFVSCWQKATEQCDRYCACNICPWDESRDDDDSSDDDAVAQEATNAPRRLLARPERPSDAKWMRYRLGSAAIVAQWLCDACGRRAIDQASARDDEQWHGHSIAPVDPSRPHVWSMCSADGCAVSLIYADFVADADLVVPAAATHMLDPHILRRMLRWVADEPSLRTSAIDFYEIGSLRGWMPLVGSHKVYVSGGSWRIDRKRTRVPMICCDKRNALWGAVVVVDFGRQRFSMTWHAVESDLSDLLARWKRHPLRVQEACFRGNWAQWVGEVYLNIPERALSRHYVEKDAKKRAEMMEILKERRATLPYDHPGRELAVDAIGAYRLPSPLQHEILPVSDVYYDDVDKDRDGRVDDAV</sequence>
<reference evidence="2 3" key="1">
    <citation type="journal article" date="2013" name="Science">
        <title>Pandoraviruses: amoeba viruses with genomes up to 2.5 Mb reaching that of parasitic eukaryotes.</title>
        <authorList>
            <person name="Philippe N."/>
            <person name="Legendre M."/>
            <person name="Doutre G."/>
            <person name="Coute Y."/>
            <person name="Poirot O."/>
            <person name="Lescot M."/>
            <person name="Arslan D."/>
            <person name="Seltzer V."/>
            <person name="Bertaux L."/>
            <person name="Bruley C."/>
            <person name="Garin J."/>
            <person name="Claverie J.M."/>
            <person name="Abergel C."/>
        </authorList>
    </citation>
    <scope>NUCLEOTIDE SEQUENCE [LARGE SCALE GENOMIC DNA]</scope>
</reference>
<feature type="region of interest" description="Disordered" evidence="1">
    <location>
        <begin position="85"/>
        <end position="104"/>
    </location>
</feature>